<accession>A0A8C5PYC8</accession>
<evidence type="ECO:0000256" key="1">
    <source>
        <dbReference type="SAM" id="MobiDB-lite"/>
    </source>
</evidence>
<evidence type="ECO:0008006" key="4">
    <source>
        <dbReference type="Google" id="ProtNLM"/>
    </source>
</evidence>
<evidence type="ECO:0000313" key="2">
    <source>
        <dbReference type="Ensembl" id="ENSLLEP00000030003.1"/>
    </source>
</evidence>
<dbReference type="CDD" id="cd10719">
    <property type="entry name" value="DnaJ_zf"/>
    <property type="match status" value="1"/>
</dbReference>
<feature type="region of interest" description="Disordered" evidence="1">
    <location>
        <begin position="1"/>
        <end position="24"/>
    </location>
</feature>
<feature type="compositionally biased region" description="Low complexity" evidence="1">
    <location>
        <begin position="307"/>
        <end position="320"/>
    </location>
</feature>
<dbReference type="InterPro" id="IPR001305">
    <property type="entry name" value="HSP_DnaJ_Cys-rich_dom"/>
</dbReference>
<evidence type="ECO:0000313" key="3">
    <source>
        <dbReference type="Proteomes" id="UP000694569"/>
    </source>
</evidence>
<dbReference type="AlphaFoldDB" id="A0A8C5PYC8"/>
<dbReference type="GO" id="GO:0031072">
    <property type="term" value="F:heat shock protein binding"/>
    <property type="evidence" value="ECO:0007669"/>
    <property type="project" value="InterPro"/>
</dbReference>
<organism evidence="2 3">
    <name type="scientific">Leptobrachium leishanense</name>
    <name type="common">Leishan spiny toad</name>
    <dbReference type="NCBI Taxonomy" id="445787"/>
    <lineage>
        <taxon>Eukaryota</taxon>
        <taxon>Metazoa</taxon>
        <taxon>Chordata</taxon>
        <taxon>Craniata</taxon>
        <taxon>Vertebrata</taxon>
        <taxon>Euteleostomi</taxon>
        <taxon>Amphibia</taxon>
        <taxon>Batrachia</taxon>
        <taxon>Anura</taxon>
        <taxon>Pelobatoidea</taxon>
        <taxon>Megophryidae</taxon>
        <taxon>Leptobrachium</taxon>
    </lineage>
</organism>
<sequence length="808" mass="82938">MDLSPSGGSGQSGQDGRSAAESLPLMPSSLTDFVDIPLGSPSLSLVMANTEEKEFSPPPSFSDPVVLAPHSSIVCGIKVLPPHSVSTLKVLAPPPFSVPTVKNLVPPLSTASAAVTLAPPPSSASAAVTLAPPPSSVSAAVTMAPPPSSVSAAMTLAPPTSSVSAAVTLAPPPSSVSAAVTLAPPPSSVSAAVTLAPPPSSVSAAVTLVPPPSSVSAAVTLAPPPSSVSAAVTMAPPPSSVSAAVTLALPPSSVSAAVTLAPPPSSVSAAVTLAPPPPSNAEGTLALPSSASAAGTLVPTPYSASAVATTASPPSTGSTAGSLAPPHSTGSTAVSMAPPPSSASAVGTLSLPPSSAGTLNMPTSSESTATSLAPMLSSAPGVAPAQSVGTAIAFAPPVMCAGSVLTYPTSMVNVPSTNAQLLNPMIGLNPTLAPSCLPSLGTYSTAPNLALPGYAAVPQSAPAPQTTCAFPGYEGIPTGIGDGKVMPPPPHLTLVPELVALPDVAKWTFPPITENEATNAFLRYARRKCCYGSAPAREMAVKEFSSLGLYRYRLETFTESRACKWVTAQYVGQDVDSPAEGSIPQPWNIPAQVKVLFKDGIRRVTIPQSRILMVCSKCKGMGTVFCPKCHGNGRTPCLVCNGTGRRMQMEMCPNCYGNGMECCRICQNNQRPCAGCRGNGQIIEYIQMTITWKNHVFEFIEEHNTDFPSELFKKANGEIIFTDEQEMVPPLLNAPMSSISNASQDAQAQHQRLFSSCRVLKQRQCVEWLPLTKIDYSWKGNDFTYYVYGKDNMVHSVTYPAKCCCILT</sequence>
<dbReference type="GeneTree" id="ENSGT00940000163873"/>
<dbReference type="Ensembl" id="ENSLLET00000031163.1">
    <property type="protein sequence ID" value="ENSLLEP00000030003.1"/>
    <property type="gene ID" value="ENSLLEG00000019021.1"/>
</dbReference>
<reference evidence="2" key="2">
    <citation type="submission" date="2025-09" db="UniProtKB">
        <authorList>
            <consortium name="Ensembl"/>
        </authorList>
    </citation>
    <scope>IDENTIFICATION</scope>
</reference>
<dbReference type="OrthoDB" id="3355217at2759"/>
<reference evidence="2" key="1">
    <citation type="submission" date="2025-08" db="UniProtKB">
        <authorList>
            <consortium name="Ensembl"/>
        </authorList>
    </citation>
    <scope>IDENTIFICATION</scope>
</reference>
<protein>
    <recommendedName>
        <fullName evidence="4">Protein SSUH2 homolog</fullName>
    </recommendedName>
</protein>
<dbReference type="GO" id="GO:0051082">
    <property type="term" value="F:unfolded protein binding"/>
    <property type="evidence" value="ECO:0007669"/>
    <property type="project" value="InterPro"/>
</dbReference>
<dbReference type="Proteomes" id="UP000694569">
    <property type="component" value="Unplaced"/>
</dbReference>
<proteinExistence type="predicted"/>
<feature type="region of interest" description="Disordered" evidence="1">
    <location>
        <begin position="307"/>
        <end position="371"/>
    </location>
</feature>
<dbReference type="PANTHER" id="PTHR48465">
    <property type="entry name" value="PROTEIN SSUH2 HOMOLOG"/>
    <property type="match status" value="1"/>
</dbReference>
<name>A0A8C5PYC8_9ANUR</name>
<feature type="region of interest" description="Disordered" evidence="1">
    <location>
        <begin position="266"/>
        <end position="286"/>
    </location>
</feature>
<dbReference type="PANTHER" id="PTHR48465:SF1">
    <property type="entry name" value="PROTEIN SSUH2 HOMOLOG"/>
    <property type="match status" value="1"/>
</dbReference>
<feature type="compositionally biased region" description="Polar residues" evidence="1">
    <location>
        <begin position="351"/>
        <end position="371"/>
    </location>
</feature>
<keyword evidence="3" id="KW-1185">Reference proteome</keyword>
<dbReference type="InterPro" id="IPR052789">
    <property type="entry name" value="SSUH2_homolog"/>
</dbReference>